<gene>
    <name evidence="3" type="ORF">D9756_003442</name>
</gene>
<protein>
    <submittedName>
        <fullName evidence="3">Uncharacterized protein</fullName>
    </submittedName>
</protein>
<feature type="transmembrane region" description="Helical" evidence="2">
    <location>
        <begin position="118"/>
        <end position="140"/>
    </location>
</feature>
<dbReference type="Proteomes" id="UP000559027">
    <property type="component" value="Unassembled WGS sequence"/>
</dbReference>
<keyword evidence="4" id="KW-1185">Reference proteome</keyword>
<feature type="transmembrane region" description="Helical" evidence="2">
    <location>
        <begin position="6"/>
        <end position="27"/>
    </location>
</feature>
<feature type="compositionally biased region" description="Low complexity" evidence="1">
    <location>
        <begin position="397"/>
        <end position="407"/>
    </location>
</feature>
<dbReference type="EMBL" id="JAACJO010000004">
    <property type="protein sequence ID" value="KAF5359744.1"/>
    <property type="molecule type" value="Genomic_DNA"/>
</dbReference>
<feature type="transmembrane region" description="Helical" evidence="2">
    <location>
        <begin position="39"/>
        <end position="58"/>
    </location>
</feature>
<keyword evidence="2" id="KW-0812">Transmembrane</keyword>
<evidence type="ECO:0000256" key="1">
    <source>
        <dbReference type="SAM" id="MobiDB-lite"/>
    </source>
</evidence>
<organism evidence="3 4">
    <name type="scientific">Leucocoprinus leucothites</name>
    <dbReference type="NCBI Taxonomy" id="201217"/>
    <lineage>
        <taxon>Eukaryota</taxon>
        <taxon>Fungi</taxon>
        <taxon>Dikarya</taxon>
        <taxon>Basidiomycota</taxon>
        <taxon>Agaricomycotina</taxon>
        <taxon>Agaricomycetes</taxon>
        <taxon>Agaricomycetidae</taxon>
        <taxon>Agaricales</taxon>
        <taxon>Agaricineae</taxon>
        <taxon>Agaricaceae</taxon>
        <taxon>Leucocoprinus</taxon>
    </lineage>
</organism>
<feature type="transmembrane region" description="Helical" evidence="2">
    <location>
        <begin position="78"/>
        <end position="97"/>
    </location>
</feature>
<feature type="transmembrane region" description="Helical" evidence="2">
    <location>
        <begin position="242"/>
        <end position="263"/>
    </location>
</feature>
<feature type="transmembrane region" description="Helical" evidence="2">
    <location>
        <begin position="211"/>
        <end position="236"/>
    </location>
</feature>
<comment type="caution">
    <text evidence="3">The sequence shown here is derived from an EMBL/GenBank/DDBJ whole genome shotgun (WGS) entry which is preliminary data.</text>
</comment>
<keyword evidence="2" id="KW-1133">Transmembrane helix</keyword>
<feature type="region of interest" description="Disordered" evidence="1">
    <location>
        <begin position="369"/>
        <end position="407"/>
    </location>
</feature>
<dbReference type="OrthoDB" id="2896404at2759"/>
<dbReference type="AlphaFoldDB" id="A0A8H5G7C3"/>
<name>A0A8H5G7C3_9AGAR</name>
<reference evidence="3 4" key="1">
    <citation type="journal article" date="2020" name="ISME J.">
        <title>Uncovering the hidden diversity of litter-decomposition mechanisms in mushroom-forming fungi.</title>
        <authorList>
            <person name="Floudas D."/>
            <person name="Bentzer J."/>
            <person name="Ahren D."/>
            <person name="Johansson T."/>
            <person name="Persson P."/>
            <person name="Tunlid A."/>
        </authorList>
    </citation>
    <scope>NUCLEOTIDE SEQUENCE [LARGE SCALE GENOMIC DNA]</scope>
    <source>
        <strain evidence="3 4">CBS 146.42</strain>
    </source>
</reference>
<evidence type="ECO:0000313" key="4">
    <source>
        <dbReference type="Proteomes" id="UP000559027"/>
    </source>
</evidence>
<evidence type="ECO:0000313" key="3">
    <source>
        <dbReference type="EMBL" id="KAF5359744.1"/>
    </source>
</evidence>
<sequence length="407" mass="45299">MPSHHSLVVLFDAIVLVATVLVLCTFLPAILSRNVKRSIGWYSLMTAWLVYSLSYGLLIGRQEGPEPPFGLCLFQTLLVYAVPPLVSTGMTCYYIEFYLIVSGLRSGNPRPYSSWRTFWLVVLPWLVFFAIILEVVLLVFPGKRVNLVERAGNNFYCHLGNGIPNLVSASTVIANMVILLPLEVWTGYMMYRNWDVFRRLSRTDRQIFLTVYLRLMFCTLAAIVAFAFSMLAFVFPQPDTTSIVYPTLPIFIAFAFGTQKDLLRAWQFWRPQRPYGSIIFNSGSSNIDITTNIYTSWGAVTSESTTTSGTASQIQKPIATDGRLLGTTGTVILSGVSDPEALSTTTPGVAEKPSTADVLTASRPLVYFAEPPSNIRGPQPQQLEENIKSEHDRQSESRLPFSSPSSV</sequence>
<accession>A0A8H5G7C3</accession>
<keyword evidence="2" id="KW-0472">Membrane</keyword>
<feature type="compositionally biased region" description="Basic and acidic residues" evidence="1">
    <location>
        <begin position="385"/>
        <end position="396"/>
    </location>
</feature>
<evidence type="ECO:0000256" key="2">
    <source>
        <dbReference type="SAM" id="Phobius"/>
    </source>
</evidence>
<feature type="transmembrane region" description="Helical" evidence="2">
    <location>
        <begin position="172"/>
        <end position="191"/>
    </location>
</feature>
<proteinExistence type="predicted"/>